<gene>
    <name evidence="1" type="ORF">V466_29145</name>
</gene>
<proteinExistence type="predicted"/>
<dbReference type="EMBL" id="AZQQ01000109">
    <property type="protein sequence ID" value="KDD65334.1"/>
    <property type="molecule type" value="Genomic_DNA"/>
</dbReference>
<dbReference type="eggNOG" id="ENOG5031UAH">
    <property type="taxonomic scope" value="Bacteria"/>
</dbReference>
<name>A0A059KUA3_9PSED</name>
<dbReference type="RefSeq" id="WP_033061779.1">
    <property type="nucleotide sequence ID" value="NZ_AZQQ01000109.1"/>
</dbReference>
<accession>A0A059KUA3</accession>
<protein>
    <submittedName>
        <fullName evidence="1">Uncharacterized protein</fullName>
    </submittedName>
</protein>
<comment type="caution">
    <text evidence="1">The sequence shown here is derived from an EMBL/GenBank/DDBJ whole genome shotgun (WGS) entry which is preliminary data.</text>
</comment>
<organism evidence="1 2">
    <name type="scientific">Pseudomonas mandelii PD30</name>
    <dbReference type="NCBI Taxonomy" id="1419583"/>
    <lineage>
        <taxon>Bacteria</taxon>
        <taxon>Pseudomonadati</taxon>
        <taxon>Pseudomonadota</taxon>
        <taxon>Gammaproteobacteria</taxon>
        <taxon>Pseudomonadales</taxon>
        <taxon>Pseudomonadaceae</taxon>
        <taxon>Pseudomonas</taxon>
    </lineage>
</organism>
<dbReference type="Proteomes" id="UP000026739">
    <property type="component" value="Unassembled WGS sequence"/>
</dbReference>
<sequence>MAYKNKTHRNTHQLKSRLNDAAYAALQVEALAREIQPGALVRDLTLAALRFKEDYGYFPLIDDGEPDELDGFPALGELARELKIQPGALVRDLIRAALKARREQDTISQVNDKKLSA</sequence>
<evidence type="ECO:0000313" key="1">
    <source>
        <dbReference type="EMBL" id="KDD65334.1"/>
    </source>
</evidence>
<reference evidence="1 2" key="1">
    <citation type="submission" date="2013-12" db="EMBL/GenBank/DDBJ databases">
        <authorList>
            <person name="Formusa P.A."/>
            <person name="Habash M."/>
            <person name="Lee H."/>
            <person name="Trevors J.T."/>
        </authorList>
    </citation>
    <scope>NUCLEOTIDE SEQUENCE [LARGE SCALE GENOMIC DNA]</scope>
    <source>
        <strain evidence="1 2">PD30</strain>
    </source>
</reference>
<evidence type="ECO:0000313" key="2">
    <source>
        <dbReference type="Proteomes" id="UP000026739"/>
    </source>
</evidence>
<dbReference type="AlphaFoldDB" id="A0A059KUA3"/>